<evidence type="ECO:0000313" key="3">
    <source>
        <dbReference type="EMBL" id="MDK9500869.1"/>
    </source>
</evidence>
<gene>
    <name evidence="3" type="ORF">QEZ40_006895</name>
</gene>
<feature type="domain" description="DUF4097" evidence="2">
    <location>
        <begin position="20"/>
        <end position="280"/>
    </location>
</feature>
<reference evidence="3 4" key="1">
    <citation type="submission" date="2023-05" db="EMBL/GenBank/DDBJ databases">
        <title>Sequencing and Assembly of Streptomyces sp. NP73.</title>
        <authorList>
            <person name="Konwar A.N."/>
            <person name="Saikia K."/>
            <person name="Thakur D."/>
        </authorList>
    </citation>
    <scope>NUCLEOTIDE SEQUENCE [LARGE SCALE GENOMIC DNA]</scope>
    <source>
        <strain evidence="3 4">NP73</strain>
    </source>
</reference>
<dbReference type="InterPro" id="IPR025164">
    <property type="entry name" value="Toastrack_DUF4097"/>
</dbReference>
<organism evidence="3 4">
    <name type="scientific">Streptomyces katrae</name>
    <dbReference type="NCBI Taxonomy" id="68223"/>
    <lineage>
        <taxon>Bacteria</taxon>
        <taxon>Bacillati</taxon>
        <taxon>Actinomycetota</taxon>
        <taxon>Actinomycetes</taxon>
        <taxon>Kitasatosporales</taxon>
        <taxon>Streptomycetaceae</taxon>
        <taxon>Streptomyces</taxon>
    </lineage>
</organism>
<keyword evidence="4" id="KW-1185">Reference proteome</keyword>
<feature type="compositionally biased region" description="Basic and acidic residues" evidence="1">
    <location>
        <begin position="25"/>
        <end position="50"/>
    </location>
</feature>
<dbReference type="EMBL" id="JASITI010000076">
    <property type="protein sequence ID" value="MDK9500869.1"/>
    <property type="molecule type" value="Genomic_DNA"/>
</dbReference>
<sequence>MTTFKTPEPISARIEIPHGNLSIRAGDRDDTVVEVRPTDPADPADVKAAEQARVDCTQDRLSVRVAGQGIHWPGAARRVGSVDVDVELPAGSQVRGRGTAVTLRAEGRLGECRFEAAQGDFRFDEAGPLRLSTSRGEIAVGHAVGGVRIGNGSGGVRVDRIDGPAHIGNDHGETRIGEVTGELRLSGMNGDFHVERAHGDVEAKTAHGRIRLAEIIRGTVVLTASSAEIEIGIREGTAARLDLSTLTGAVHNALKTVGGPATGDEIAEVRVRTYSGDIAVHRS</sequence>
<dbReference type="Proteomes" id="UP001223390">
    <property type="component" value="Unassembled WGS sequence"/>
</dbReference>
<protein>
    <submittedName>
        <fullName evidence="3">DUF4097 family beta strand repeat-containing protein</fullName>
    </submittedName>
</protein>
<feature type="region of interest" description="Disordered" evidence="1">
    <location>
        <begin position="22"/>
        <end position="50"/>
    </location>
</feature>
<evidence type="ECO:0000256" key="1">
    <source>
        <dbReference type="SAM" id="MobiDB-lite"/>
    </source>
</evidence>
<comment type="caution">
    <text evidence="3">The sequence shown here is derived from an EMBL/GenBank/DDBJ whole genome shotgun (WGS) entry which is preliminary data.</text>
</comment>
<evidence type="ECO:0000259" key="2">
    <source>
        <dbReference type="Pfam" id="PF13349"/>
    </source>
</evidence>
<evidence type="ECO:0000313" key="4">
    <source>
        <dbReference type="Proteomes" id="UP001223390"/>
    </source>
</evidence>
<accession>A0ABT7H6Z7</accession>
<name>A0ABT7H6Z7_9ACTN</name>
<proteinExistence type="predicted"/>
<dbReference type="Pfam" id="PF13349">
    <property type="entry name" value="DUF4097"/>
    <property type="match status" value="1"/>
</dbReference>
<dbReference type="RefSeq" id="WP_285346363.1">
    <property type="nucleotide sequence ID" value="NZ_JASITI010000076.1"/>
</dbReference>